<protein>
    <submittedName>
        <fullName evidence="1">2-haloacid dehalogenase</fullName>
    </submittedName>
</protein>
<dbReference type="InterPro" id="IPR023198">
    <property type="entry name" value="PGP-like_dom2"/>
</dbReference>
<name>A0A3D9RYP5_9FLAO</name>
<reference evidence="1 2" key="1">
    <citation type="submission" date="2018-08" db="EMBL/GenBank/DDBJ databases">
        <title>Genomic Encyclopedia of Type Strains, Phase III (KMG-III): the genomes of soil and plant-associated and newly described type strains.</title>
        <authorList>
            <person name="Whitman W."/>
        </authorList>
    </citation>
    <scope>NUCLEOTIDE SEQUENCE [LARGE SCALE GENOMIC DNA]</scope>
    <source>
        <strain evidence="1 2">325-5</strain>
    </source>
</reference>
<dbReference type="PANTHER" id="PTHR43611:SF3">
    <property type="entry name" value="FLAVIN MONONUCLEOTIDE HYDROLASE 1, CHLOROPLATIC"/>
    <property type="match status" value="1"/>
</dbReference>
<dbReference type="Gene3D" id="3.40.50.1000">
    <property type="entry name" value="HAD superfamily/HAD-like"/>
    <property type="match status" value="1"/>
</dbReference>
<evidence type="ECO:0000313" key="1">
    <source>
        <dbReference type="EMBL" id="REE81642.1"/>
    </source>
</evidence>
<dbReference type="SFLD" id="SFLDS00003">
    <property type="entry name" value="Haloacid_Dehalogenase"/>
    <property type="match status" value="1"/>
</dbReference>
<dbReference type="RefSeq" id="WP_115879109.1">
    <property type="nucleotide sequence ID" value="NZ_QTTQ01000010.1"/>
</dbReference>
<dbReference type="OrthoDB" id="9797415at2"/>
<gene>
    <name evidence="1" type="ORF">BX611_1177</name>
</gene>
<dbReference type="SFLD" id="SFLDG01129">
    <property type="entry name" value="C1.5:_HAD__Beta-PGM__Phosphata"/>
    <property type="match status" value="1"/>
</dbReference>
<dbReference type="SUPFAM" id="SSF56784">
    <property type="entry name" value="HAD-like"/>
    <property type="match status" value="1"/>
</dbReference>
<dbReference type="InterPro" id="IPR023214">
    <property type="entry name" value="HAD_sf"/>
</dbReference>
<accession>A0A3D9RYP5</accession>
<dbReference type="Pfam" id="PF00702">
    <property type="entry name" value="Hydrolase"/>
    <property type="match status" value="1"/>
</dbReference>
<dbReference type="NCBIfam" id="TIGR01549">
    <property type="entry name" value="HAD-SF-IA-v1"/>
    <property type="match status" value="1"/>
</dbReference>
<evidence type="ECO:0000313" key="2">
    <source>
        <dbReference type="Proteomes" id="UP000256429"/>
    </source>
</evidence>
<organism evidence="1 2">
    <name type="scientific">Lutibacter oceani</name>
    <dbReference type="NCBI Taxonomy" id="1853311"/>
    <lineage>
        <taxon>Bacteria</taxon>
        <taxon>Pseudomonadati</taxon>
        <taxon>Bacteroidota</taxon>
        <taxon>Flavobacteriia</taxon>
        <taxon>Flavobacteriales</taxon>
        <taxon>Flavobacteriaceae</taxon>
        <taxon>Lutibacter</taxon>
    </lineage>
</organism>
<dbReference type="Proteomes" id="UP000256429">
    <property type="component" value="Unassembled WGS sequence"/>
</dbReference>
<dbReference type="CDD" id="cd02603">
    <property type="entry name" value="HAD_sEH-N_like"/>
    <property type="match status" value="1"/>
</dbReference>
<comment type="caution">
    <text evidence="1">The sequence shown here is derived from an EMBL/GenBank/DDBJ whole genome shotgun (WGS) entry which is preliminary data.</text>
</comment>
<proteinExistence type="predicted"/>
<dbReference type="Gene3D" id="1.10.150.240">
    <property type="entry name" value="Putative phosphatase, domain 2"/>
    <property type="match status" value="1"/>
</dbReference>
<dbReference type="NCBIfam" id="TIGR01509">
    <property type="entry name" value="HAD-SF-IA-v3"/>
    <property type="match status" value="1"/>
</dbReference>
<dbReference type="PANTHER" id="PTHR43611">
    <property type="entry name" value="ALPHA-D-GLUCOSE 1-PHOSPHATE PHOSPHATASE"/>
    <property type="match status" value="1"/>
</dbReference>
<dbReference type="EMBL" id="QTTQ01000010">
    <property type="protein sequence ID" value="REE81642.1"/>
    <property type="molecule type" value="Genomic_DNA"/>
</dbReference>
<dbReference type="InterPro" id="IPR036412">
    <property type="entry name" value="HAD-like_sf"/>
</dbReference>
<keyword evidence="2" id="KW-1185">Reference proteome</keyword>
<dbReference type="InterPro" id="IPR006439">
    <property type="entry name" value="HAD-SF_hydro_IA"/>
</dbReference>
<sequence length="202" mass="23879">MAAKIDTIIFDLGGVLVDWKPEYLYRKVFNGNEQKVQWFLNTICTPEWNAQQDAGRTIAEANALKIEEFPEYEKEIIQFYERWEEMFSGPILQNMEFFKELKASKKYKIYALTNWSAEKWDKALELFPFFKDFDGVVVSGQEKMRKPFPEIYKLILNRYNITPEKAIFIDDNEENVMAANELKINGINYKNNLNLKNALNIF</sequence>
<dbReference type="AlphaFoldDB" id="A0A3D9RYP5"/>